<dbReference type="EMBL" id="GBRH01167987">
    <property type="protein sequence ID" value="JAE29909.1"/>
    <property type="molecule type" value="Transcribed_RNA"/>
</dbReference>
<evidence type="ECO:0000313" key="1">
    <source>
        <dbReference type="EMBL" id="JAE29909.1"/>
    </source>
</evidence>
<reference evidence="1" key="2">
    <citation type="journal article" date="2015" name="Data Brief">
        <title>Shoot transcriptome of the giant reed, Arundo donax.</title>
        <authorList>
            <person name="Barrero R.A."/>
            <person name="Guerrero F.D."/>
            <person name="Moolhuijzen P."/>
            <person name="Goolsby J.A."/>
            <person name="Tidwell J."/>
            <person name="Bellgard S.E."/>
            <person name="Bellgard M.I."/>
        </authorList>
    </citation>
    <scope>NUCLEOTIDE SEQUENCE</scope>
    <source>
        <tissue evidence="1">Shoot tissue taken approximately 20 cm above the soil surface</tissue>
    </source>
</reference>
<proteinExistence type="predicted"/>
<name>A0A0A9H285_ARUDO</name>
<reference evidence="1" key="1">
    <citation type="submission" date="2014-09" db="EMBL/GenBank/DDBJ databases">
        <authorList>
            <person name="Magalhaes I.L.F."/>
            <person name="Oliveira U."/>
            <person name="Santos F.R."/>
            <person name="Vidigal T.H.D.A."/>
            <person name="Brescovit A.D."/>
            <person name="Santos A.J."/>
        </authorList>
    </citation>
    <scope>NUCLEOTIDE SEQUENCE</scope>
    <source>
        <tissue evidence="1">Shoot tissue taken approximately 20 cm above the soil surface</tissue>
    </source>
</reference>
<accession>A0A0A9H285</accession>
<organism evidence="1">
    <name type="scientific">Arundo donax</name>
    <name type="common">Giant reed</name>
    <name type="synonym">Donax arundinaceus</name>
    <dbReference type="NCBI Taxonomy" id="35708"/>
    <lineage>
        <taxon>Eukaryota</taxon>
        <taxon>Viridiplantae</taxon>
        <taxon>Streptophyta</taxon>
        <taxon>Embryophyta</taxon>
        <taxon>Tracheophyta</taxon>
        <taxon>Spermatophyta</taxon>
        <taxon>Magnoliopsida</taxon>
        <taxon>Liliopsida</taxon>
        <taxon>Poales</taxon>
        <taxon>Poaceae</taxon>
        <taxon>PACMAD clade</taxon>
        <taxon>Arundinoideae</taxon>
        <taxon>Arundineae</taxon>
        <taxon>Arundo</taxon>
    </lineage>
</organism>
<sequence length="12" mass="1418">MIIAELLHLSFM</sequence>
<protein>
    <submittedName>
        <fullName evidence="1">Uncharacterized protein</fullName>
    </submittedName>
</protein>